<organism evidence="2">
    <name type="scientific">marine sediment metagenome</name>
    <dbReference type="NCBI Taxonomy" id="412755"/>
    <lineage>
        <taxon>unclassified sequences</taxon>
        <taxon>metagenomes</taxon>
        <taxon>ecological metagenomes</taxon>
    </lineage>
</organism>
<proteinExistence type="predicted"/>
<accession>X0U3R8</accession>
<gene>
    <name evidence="2" type="ORF">S01H1_21327</name>
</gene>
<sequence length="252" mass="28075">AKVDDAQKNKGTSLPLKIAKLSPQMLSWRDSFEKQVTKYMNDAGANSRLISDVEYLAITKFLEDPEGAILSLKNAIAQKRLNIRWKTSQGHEDVDDERADLKKKESRLKKLKTQKGRLELAPGGGLIVEKGYESLDMAKRVTHCSRMFSDLLLCHLDCGNHLSQQRTINNAKARHGRYINRDIGRMFYEGCVTCATTRIISKPPAGAKPIIATEFMNRIQLDLVDMTGFVDGLHEAFSNLAAESQQALGGSP</sequence>
<dbReference type="AlphaFoldDB" id="X0U3R8"/>
<keyword evidence="1" id="KW-0175">Coiled coil</keyword>
<feature type="coiled-coil region" evidence="1">
    <location>
        <begin position="94"/>
        <end position="121"/>
    </location>
</feature>
<evidence type="ECO:0000256" key="1">
    <source>
        <dbReference type="SAM" id="Coils"/>
    </source>
</evidence>
<feature type="non-terminal residue" evidence="2">
    <location>
        <position position="1"/>
    </location>
</feature>
<reference evidence="2" key="1">
    <citation type="journal article" date="2014" name="Front. Microbiol.">
        <title>High frequency of phylogenetically diverse reductive dehalogenase-homologous genes in deep subseafloor sedimentary metagenomes.</title>
        <authorList>
            <person name="Kawai M."/>
            <person name="Futagami T."/>
            <person name="Toyoda A."/>
            <person name="Takaki Y."/>
            <person name="Nishi S."/>
            <person name="Hori S."/>
            <person name="Arai W."/>
            <person name="Tsubouchi T."/>
            <person name="Morono Y."/>
            <person name="Uchiyama I."/>
            <person name="Ito T."/>
            <person name="Fujiyama A."/>
            <person name="Inagaki F."/>
            <person name="Takami H."/>
        </authorList>
    </citation>
    <scope>NUCLEOTIDE SEQUENCE</scope>
    <source>
        <strain evidence="2">Expedition CK06-06</strain>
    </source>
</reference>
<name>X0U3R8_9ZZZZ</name>
<dbReference type="EMBL" id="BARS01011810">
    <property type="protein sequence ID" value="GAF93966.1"/>
    <property type="molecule type" value="Genomic_DNA"/>
</dbReference>
<feature type="non-terminal residue" evidence="2">
    <location>
        <position position="252"/>
    </location>
</feature>
<protein>
    <submittedName>
        <fullName evidence="2">Uncharacterized protein</fullName>
    </submittedName>
</protein>
<evidence type="ECO:0000313" key="2">
    <source>
        <dbReference type="EMBL" id="GAF93966.1"/>
    </source>
</evidence>
<comment type="caution">
    <text evidence="2">The sequence shown here is derived from an EMBL/GenBank/DDBJ whole genome shotgun (WGS) entry which is preliminary data.</text>
</comment>